<evidence type="ECO:0000256" key="1">
    <source>
        <dbReference type="ARBA" id="ARBA00005707"/>
    </source>
</evidence>
<sequence>MPPKSKLHKSTGKIKSLPKLQPEDNPPEIQLSPEAIQQFELELCWCIQQLQAGLKSGKLNPKQVQDHTKALNSLMSNSTSIVKKRQVMRLSFGDYRAKMAVENRKSNTAKLCDYPSGSPSKKSVFLRKAGIGASDDTFRFNFAAPTEENLSGDLSNVKIESDDVAQKIDGNFKFEPSSNSFRFNFSTDE</sequence>
<proteinExistence type="inferred from homology"/>
<keyword evidence="4" id="KW-1185">Reference proteome</keyword>
<feature type="region of interest" description="Disordered" evidence="2">
    <location>
        <begin position="1"/>
        <end position="29"/>
    </location>
</feature>
<dbReference type="PANTHER" id="PTHR13602">
    <property type="entry name" value="UPF0488 PROTEIN C8ORF33"/>
    <property type="match status" value="1"/>
</dbReference>
<comment type="caution">
    <text evidence="3">The sequence shown here is derived from an EMBL/GenBank/DDBJ whole genome shotgun (WGS) entry which is preliminary data.</text>
</comment>
<reference evidence="3 4" key="1">
    <citation type="journal article" date="2024" name="BMC Genomics">
        <title>De novo assembly and annotation of Popillia japonica's genome with initial clues to its potential as an invasive pest.</title>
        <authorList>
            <person name="Cucini C."/>
            <person name="Boschi S."/>
            <person name="Funari R."/>
            <person name="Cardaioli E."/>
            <person name="Iannotti N."/>
            <person name="Marturano G."/>
            <person name="Paoli F."/>
            <person name="Bruttini M."/>
            <person name="Carapelli A."/>
            <person name="Frati F."/>
            <person name="Nardi F."/>
        </authorList>
    </citation>
    <scope>NUCLEOTIDE SEQUENCE [LARGE SCALE GENOMIC DNA]</scope>
    <source>
        <strain evidence="3">DMR45628</strain>
    </source>
</reference>
<protein>
    <submittedName>
        <fullName evidence="3">Uncharacterized protein</fullName>
    </submittedName>
</protein>
<comment type="similarity">
    <text evidence="1">Belongs to the UPF0488 family.</text>
</comment>
<dbReference type="EMBL" id="JASPKY010000502">
    <property type="protein sequence ID" value="KAK9694780.1"/>
    <property type="molecule type" value="Genomic_DNA"/>
</dbReference>
<evidence type="ECO:0000313" key="4">
    <source>
        <dbReference type="Proteomes" id="UP001458880"/>
    </source>
</evidence>
<name>A0AAW1IX47_POPJA</name>
<dbReference type="InterPro" id="IPR029274">
    <property type="entry name" value="DUF4615"/>
</dbReference>
<dbReference type="PANTHER" id="PTHR13602:SF2">
    <property type="entry name" value="UPF0488 PROTEIN C8ORF33"/>
    <property type="match status" value="1"/>
</dbReference>
<gene>
    <name evidence="3" type="ORF">QE152_g33288</name>
</gene>
<evidence type="ECO:0000313" key="3">
    <source>
        <dbReference type="EMBL" id="KAK9694780.1"/>
    </source>
</evidence>
<dbReference type="Pfam" id="PF15393">
    <property type="entry name" value="DUF4615"/>
    <property type="match status" value="1"/>
</dbReference>
<accession>A0AAW1IX47</accession>
<evidence type="ECO:0000256" key="2">
    <source>
        <dbReference type="SAM" id="MobiDB-lite"/>
    </source>
</evidence>
<dbReference type="AlphaFoldDB" id="A0AAW1IX47"/>
<feature type="compositionally biased region" description="Basic residues" evidence="2">
    <location>
        <begin position="1"/>
        <end position="12"/>
    </location>
</feature>
<dbReference type="Proteomes" id="UP001458880">
    <property type="component" value="Unassembled WGS sequence"/>
</dbReference>
<organism evidence="3 4">
    <name type="scientific">Popillia japonica</name>
    <name type="common">Japanese beetle</name>
    <dbReference type="NCBI Taxonomy" id="7064"/>
    <lineage>
        <taxon>Eukaryota</taxon>
        <taxon>Metazoa</taxon>
        <taxon>Ecdysozoa</taxon>
        <taxon>Arthropoda</taxon>
        <taxon>Hexapoda</taxon>
        <taxon>Insecta</taxon>
        <taxon>Pterygota</taxon>
        <taxon>Neoptera</taxon>
        <taxon>Endopterygota</taxon>
        <taxon>Coleoptera</taxon>
        <taxon>Polyphaga</taxon>
        <taxon>Scarabaeiformia</taxon>
        <taxon>Scarabaeidae</taxon>
        <taxon>Rutelinae</taxon>
        <taxon>Popillia</taxon>
    </lineage>
</organism>